<keyword evidence="2" id="KW-1185">Reference proteome</keyword>
<organism evidence="1 2">
    <name type="scientific">Candidatus Borreliella tachyglossi</name>
    <dbReference type="NCBI Taxonomy" id="1964448"/>
    <lineage>
        <taxon>Bacteria</taxon>
        <taxon>Pseudomonadati</taxon>
        <taxon>Spirochaetota</taxon>
        <taxon>Spirochaetia</taxon>
        <taxon>Spirochaetales</taxon>
        <taxon>Borreliaceae</taxon>
        <taxon>Borreliella</taxon>
    </lineage>
</organism>
<geneLocation type="plasmid" evidence="1 2">
    <name>pl78</name>
</geneLocation>
<dbReference type="Pfam" id="PF05113">
    <property type="entry name" value="DUF693"/>
    <property type="match status" value="1"/>
</dbReference>
<accession>A0A2S1LYA4</accession>
<keyword evidence="1" id="KW-0614">Plasmid</keyword>
<reference evidence="1 2" key="1">
    <citation type="submission" date="2018-01" db="EMBL/GenBank/DDBJ databases">
        <title>Genome sequence of Borrelia tachyglossi.</title>
        <authorList>
            <person name="Gofton A.W."/>
        </authorList>
    </citation>
    <scope>NUCLEOTIDE SEQUENCE [LARGE SCALE GENOMIC DNA]</scope>
    <source>
        <strain evidence="1 2">Bc-F10-1268</strain>
        <plasmid evidence="1 2">pl78</plasmid>
    </source>
</reference>
<dbReference type="InterPro" id="IPR007800">
    <property type="entry name" value="DUF693"/>
</dbReference>
<dbReference type="AlphaFoldDB" id="A0A2S1LYA4"/>
<dbReference type="OrthoDB" id="350319at2"/>
<name>A0A2S1LYA4_9SPIR</name>
<protein>
    <submittedName>
        <fullName evidence="1">Uncharacterized protein</fullName>
    </submittedName>
</protein>
<dbReference type="RefSeq" id="WP_108729673.1">
    <property type="nucleotide sequence ID" value="NZ_CP025786.1"/>
</dbReference>
<evidence type="ECO:0000313" key="2">
    <source>
        <dbReference type="Proteomes" id="UP000244655"/>
    </source>
</evidence>
<sequence>MILFQYDFKIEFFTNHEKIVSRKPKMVIQTKGGAPLVNILIGNEYPFVSAMQCKKARLQLFNMPVNFNKSLKIGDVVKIYYKKFSYEKYPAYKFVMAGYLGAPIDFDFENGDFICEYDVYLLSRETFLNQKLTVRNFQGQSLEQAIKAVFKDKAVINIGREDKGRIIDERFYAETLKEFVEKLIGKYVHSVFVDIGNFSDGVDTRFVFVNFNGLSSLERVYKNLDDFALLFIPQKEVRVVDKYTFNFWNATILFTDKIKVGDGVQFMNRYGEIVKAVVQETGASLSNIGDCTLKLKLYDESNVVR</sequence>
<dbReference type="EMBL" id="CP025786">
    <property type="protein sequence ID" value="AWG43278.1"/>
    <property type="molecule type" value="Genomic_DNA"/>
</dbReference>
<gene>
    <name evidence="1" type="ORF">CR532_04590</name>
</gene>
<dbReference type="Proteomes" id="UP000244655">
    <property type="component" value="Plasmid pl78"/>
</dbReference>
<evidence type="ECO:0000313" key="1">
    <source>
        <dbReference type="EMBL" id="AWG43278.1"/>
    </source>
</evidence>
<proteinExistence type="predicted"/>